<reference evidence="3" key="1">
    <citation type="journal article" date="2013" name="Nat. Genet.">
        <title>The Capsella rubella genome and the genomic consequences of rapid mating system evolution.</title>
        <authorList>
            <person name="Slotte T."/>
            <person name="Hazzouri K.M."/>
            <person name="Agren J.A."/>
            <person name="Koenig D."/>
            <person name="Maumus F."/>
            <person name="Guo Y.L."/>
            <person name="Steige K."/>
            <person name="Platts A.E."/>
            <person name="Escobar J.S."/>
            <person name="Newman L.K."/>
            <person name="Wang W."/>
            <person name="Mandakova T."/>
            <person name="Vello E."/>
            <person name="Smith L.M."/>
            <person name="Henz S.R."/>
            <person name="Steffen J."/>
            <person name="Takuno S."/>
            <person name="Brandvain Y."/>
            <person name="Coop G."/>
            <person name="Andolfatto P."/>
            <person name="Hu T.T."/>
            <person name="Blanchette M."/>
            <person name="Clark R.M."/>
            <person name="Quesneville H."/>
            <person name="Nordborg M."/>
            <person name="Gaut B.S."/>
            <person name="Lysak M.A."/>
            <person name="Jenkins J."/>
            <person name="Grimwood J."/>
            <person name="Chapman J."/>
            <person name="Prochnik S."/>
            <person name="Shu S."/>
            <person name="Rokhsar D."/>
            <person name="Schmutz J."/>
            <person name="Weigel D."/>
            <person name="Wright S.I."/>
        </authorList>
    </citation>
    <scope>NUCLEOTIDE SEQUENCE [LARGE SCALE GENOMIC DNA]</scope>
    <source>
        <strain evidence="3">cv. Monte Gargano</strain>
    </source>
</reference>
<organism evidence="2 3">
    <name type="scientific">Capsella rubella</name>
    <dbReference type="NCBI Taxonomy" id="81985"/>
    <lineage>
        <taxon>Eukaryota</taxon>
        <taxon>Viridiplantae</taxon>
        <taxon>Streptophyta</taxon>
        <taxon>Embryophyta</taxon>
        <taxon>Tracheophyta</taxon>
        <taxon>Spermatophyta</taxon>
        <taxon>Magnoliopsida</taxon>
        <taxon>eudicotyledons</taxon>
        <taxon>Gunneridae</taxon>
        <taxon>Pentapetalae</taxon>
        <taxon>rosids</taxon>
        <taxon>malvids</taxon>
        <taxon>Brassicales</taxon>
        <taxon>Brassicaceae</taxon>
        <taxon>Camelineae</taxon>
        <taxon>Capsella</taxon>
    </lineage>
</organism>
<keyword evidence="3" id="KW-1185">Reference proteome</keyword>
<dbReference type="EMBL" id="KB870811">
    <property type="protein sequence ID" value="EOA15713.1"/>
    <property type="molecule type" value="Genomic_DNA"/>
</dbReference>
<dbReference type="NCBIfam" id="TIGR01640">
    <property type="entry name" value="F_box_assoc_1"/>
    <property type="match status" value="1"/>
</dbReference>
<feature type="non-terminal residue" evidence="2">
    <location>
        <position position="1"/>
    </location>
</feature>
<feature type="domain" description="F-box associated beta-propeller type 3" evidence="1">
    <location>
        <begin position="31"/>
        <end position="339"/>
    </location>
</feature>
<evidence type="ECO:0000259" key="1">
    <source>
        <dbReference type="Pfam" id="PF08268"/>
    </source>
</evidence>
<dbReference type="PANTHER" id="PTHR31111">
    <property type="entry name" value="BNAA05G37150D PROTEIN-RELATED"/>
    <property type="match status" value="1"/>
</dbReference>
<protein>
    <recommendedName>
        <fullName evidence="1">F-box associated beta-propeller type 3 domain-containing protein</fullName>
    </recommendedName>
</protein>
<dbReference type="Proteomes" id="UP000029121">
    <property type="component" value="Unassembled WGS sequence"/>
</dbReference>
<evidence type="ECO:0000313" key="3">
    <source>
        <dbReference type="Proteomes" id="UP000029121"/>
    </source>
</evidence>
<name>R0GX29_9BRAS</name>
<dbReference type="PANTHER" id="PTHR31111:SF78">
    <property type="entry name" value="F-BOX ASSOCIATED UBIQUITINATION EFFECTOR FAMILY PROTEIN"/>
    <property type="match status" value="1"/>
</dbReference>
<dbReference type="InterPro" id="IPR013187">
    <property type="entry name" value="F-box-assoc_dom_typ3"/>
</dbReference>
<gene>
    <name evidence="2" type="ORF">CARUB_v10006546mg</name>
</gene>
<proteinExistence type="predicted"/>
<dbReference type="InterPro" id="IPR017451">
    <property type="entry name" value="F-box-assoc_interact_dom"/>
</dbReference>
<dbReference type="AlphaFoldDB" id="R0GX29"/>
<dbReference type="Pfam" id="PF08268">
    <property type="entry name" value="FBA_3"/>
    <property type="match status" value="1"/>
</dbReference>
<accession>R0GX29</accession>
<sequence>ILCFVCKRWLSIIRDKDFTELYLTRASTRPRLLFIVHLRDIHSFISRSLEDPNSDCYRATLTPKPDSRYWFSPPVRGLICCFKGNQVLVGNPSTGQFVSLPKVKTIKEIKDWSYLFFGYDPVNDLYKVLCMTNPYGPFFRDGLRKVIGTEEYQVFTLRAKEEWRMIECKHDHRVRGCPESKGICMNGVVYYVAKLDRPTKCPISFNLASEEFNVIKFPEDSKRLRRPCELVNYGGKIALTDCICCGTLDLWILEDVSNQEWSKTSLLVPCWTNLVGNGEWFKFRGALSTGELIFVPHYSGWPRPFSFICYDLKVNHARKVVTQGLGDGFRDIKVFLDHVESPMFLVSSTNDVLIR</sequence>
<dbReference type="STRING" id="81985.R0GX29"/>
<evidence type="ECO:0000313" key="2">
    <source>
        <dbReference type="EMBL" id="EOA15713.1"/>
    </source>
</evidence>